<evidence type="ECO:0000313" key="1">
    <source>
        <dbReference type="EMBL" id="MFC0581141.1"/>
    </source>
</evidence>
<dbReference type="Pfam" id="PF16951">
    <property type="entry name" value="MaAIMP_sms"/>
    <property type="match status" value="1"/>
</dbReference>
<dbReference type="RefSeq" id="WP_377457744.1">
    <property type="nucleotide sequence ID" value="NZ_JBHLUB010000001.1"/>
</dbReference>
<dbReference type="NCBIfam" id="NF033493">
    <property type="entry name" value="MetS_like_NSS"/>
    <property type="match status" value="1"/>
</dbReference>
<protein>
    <submittedName>
        <fullName evidence="1">Methionine/alanine import family NSS transporter small subunit</fullName>
    </submittedName>
</protein>
<evidence type="ECO:0000313" key="2">
    <source>
        <dbReference type="Proteomes" id="UP001589862"/>
    </source>
</evidence>
<reference evidence="1 2" key="1">
    <citation type="submission" date="2024-09" db="EMBL/GenBank/DDBJ databases">
        <authorList>
            <person name="Sun Q."/>
            <person name="Mori K."/>
        </authorList>
    </citation>
    <scope>NUCLEOTIDE SEQUENCE [LARGE SCALE GENOMIC DNA]</scope>
    <source>
        <strain evidence="1 2">NCAIM B.02604</strain>
    </source>
</reference>
<dbReference type="EMBL" id="JBHLUB010000001">
    <property type="protein sequence ID" value="MFC0581141.1"/>
    <property type="molecule type" value="Genomic_DNA"/>
</dbReference>
<keyword evidence="2" id="KW-1185">Reference proteome</keyword>
<dbReference type="InterPro" id="IPR031596">
    <property type="entry name" value="MaAIMP_sms"/>
</dbReference>
<proteinExistence type="predicted"/>
<dbReference type="Proteomes" id="UP001589862">
    <property type="component" value="Unassembled WGS sequence"/>
</dbReference>
<accession>A0ABV6P7N3</accession>
<organism evidence="1 2">
    <name type="scientific">Micrococcoides hystricis</name>
    <dbReference type="NCBI Taxonomy" id="1572761"/>
    <lineage>
        <taxon>Bacteria</taxon>
        <taxon>Bacillati</taxon>
        <taxon>Actinomycetota</taxon>
        <taxon>Actinomycetes</taxon>
        <taxon>Micrococcales</taxon>
        <taxon>Micrococcaceae</taxon>
        <taxon>Micrococcoides</taxon>
    </lineage>
</organism>
<name>A0ABV6P7N3_9MICC</name>
<gene>
    <name evidence="1" type="ORF">ACFFFR_01885</name>
</gene>
<comment type="caution">
    <text evidence="1">The sequence shown here is derived from an EMBL/GenBank/DDBJ whole genome shotgun (WGS) entry which is preliminary data.</text>
</comment>
<sequence length="44" mass="4726">MSAGAIIMLIVSLGTVWGGLAAAIIHLRRHPDDEQATEVLVSRR</sequence>